<keyword evidence="4" id="KW-0539">Nucleus</keyword>
<dbReference type="PROSITE" id="PS51294">
    <property type="entry name" value="HTH_MYB"/>
    <property type="match status" value="2"/>
</dbReference>
<organism evidence="7 8">
    <name type="scientific">Tagetes erecta</name>
    <name type="common">African marigold</name>
    <dbReference type="NCBI Taxonomy" id="13708"/>
    <lineage>
        <taxon>Eukaryota</taxon>
        <taxon>Viridiplantae</taxon>
        <taxon>Streptophyta</taxon>
        <taxon>Embryophyta</taxon>
        <taxon>Tracheophyta</taxon>
        <taxon>Spermatophyta</taxon>
        <taxon>Magnoliopsida</taxon>
        <taxon>eudicotyledons</taxon>
        <taxon>Gunneridae</taxon>
        <taxon>Pentapetalae</taxon>
        <taxon>asterids</taxon>
        <taxon>campanulids</taxon>
        <taxon>Asterales</taxon>
        <taxon>Asteraceae</taxon>
        <taxon>Asteroideae</taxon>
        <taxon>Heliantheae alliance</taxon>
        <taxon>Tageteae</taxon>
        <taxon>Tagetes</taxon>
    </lineage>
</organism>
<feature type="domain" description="Myb-like" evidence="5">
    <location>
        <begin position="55"/>
        <end position="105"/>
    </location>
</feature>
<gene>
    <name evidence="7" type="ORF">QVD17_07735</name>
</gene>
<keyword evidence="8" id="KW-1185">Reference proteome</keyword>
<dbReference type="GO" id="GO:0005634">
    <property type="term" value="C:nucleus"/>
    <property type="evidence" value="ECO:0007669"/>
    <property type="project" value="UniProtKB-SubCell"/>
</dbReference>
<comment type="subcellular location">
    <subcellularLocation>
        <location evidence="1">Nucleus</location>
    </subcellularLocation>
</comment>
<evidence type="ECO:0000313" key="7">
    <source>
        <dbReference type="EMBL" id="KAK1431279.1"/>
    </source>
</evidence>
<evidence type="ECO:0000259" key="5">
    <source>
        <dbReference type="PROSITE" id="PS50090"/>
    </source>
</evidence>
<dbReference type="SUPFAM" id="SSF46689">
    <property type="entry name" value="Homeodomain-like"/>
    <property type="match status" value="1"/>
</dbReference>
<feature type="domain" description="HTH myb-type" evidence="6">
    <location>
        <begin position="14"/>
        <end position="54"/>
    </location>
</feature>
<dbReference type="InterPro" id="IPR015495">
    <property type="entry name" value="Myb_TF_plants"/>
</dbReference>
<dbReference type="GO" id="GO:0003677">
    <property type="term" value="F:DNA binding"/>
    <property type="evidence" value="ECO:0007669"/>
    <property type="project" value="UniProtKB-KW"/>
</dbReference>
<sequence length="300" mass="34204">MGRSPRISSRDDYENNIKKGAWTPEEDQQLINYIQTHGLKRCGKSCRLRWTNYLRPDIKRGNFTPEEENTILHLHSILGNKWSTIATRLPGRTDNEIKNYWNTHMKKKLIHMGIDPMTHQPRSDDLFSCLPQLISLAYIKEMLEHNQNLQIFNLLLQIEGSNPNQLQQENCNLEINQENEGMKQFVSGNYISSVSQPLHDVNSIMNLQAHDQSRFTSTVNSSSSSSSSPVIWSPVPPLMDSTTTNVTGTIINNNSGSLDMSAGDVGASSASNWPDQLLFEDFLLDQSYFTRDFLNYCLYI</sequence>
<dbReference type="SMART" id="SM00717">
    <property type="entry name" value="SANT"/>
    <property type="match status" value="2"/>
</dbReference>
<evidence type="ECO:0000313" key="8">
    <source>
        <dbReference type="Proteomes" id="UP001229421"/>
    </source>
</evidence>
<evidence type="ECO:0000256" key="1">
    <source>
        <dbReference type="ARBA" id="ARBA00004123"/>
    </source>
</evidence>
<feature type="domain" description="HTH myb-type" evidence="6">
    <location>
        <begin position="55"/>
        <end position="109"/>
    </location>
</feature>
<name>A0AAD8KX35_TARER</name>
<dbReference type="InterPro" id="IPR001005">
    <property type="entry name" value="SANT/Myb"/>
</dbReference>
<dbReference type="CDD" id="cd00167">
    <property type="entry name" value="SANT"/>
    <property type="match status" value="1"/>
</dbReference>
<evidence type="ECO:0000256" key="3">
    <source>
        <dbReference type="ARBA" id="ARBA00023125"/>
    </source>
</evidence>
<dbReference type="PANTHER" id="PTHR47994">
    <property type="entry name" value="F14D16.11-RELATED"/>
    <property type="match status" value="1"/>
</dbReference>
<dbReference type="InterPro" id="IPR017930">
    <property type="entry name" value="Myb_dom"/>
</dbReference>
<evidence type="ECO:0000259" key="6">
    <source>
        <dbReference type="PROSITE" id="PS51294"/>
    </source>
</evidence>
<dbReference type="FunFam" id="1.10.10.60:FF:000349">
    <property type="entry name" value="Transcription factor MYB39"/>
    <property type="match status" value="1"/>
</dbReference>
<keyword evidence="2" id="KW-0677">Repeat</keyword>
<proteinExistence type="predicted"/>
<accession>A0AAD8KX35</accession>
<evidence type="ECO:0000256" key="4">
    <source>
        <dbReference type="ARBA" id="ARBA00023242"/>
    </source>
</evidence>
<evidence type="ECO:0000256" key="2">
    <source>
        <dbReference type="ARBA" id="ARBA00022737"/>
    </source>
</evidence>
<dbReference type="PROSITE" id="PS50090">
    <property type="entry name" value="MYB_LIKE"/>
    <property type="match status" value="2"/>
</dbReference>
<feature type="domain" description="Myb-like" evidence="5">
    <location>
        <begin position="14"/>
        <end position="54"/>
    </location>
</feature>
<dbReference type="AlphaFoldDB" id="A0AAD8KX35"/>
<dbReference type="Pfam" id="PF00249">
    <property type="entry name" value="Myb_DNA-binding"/>
    <property type="match status" value="2"/>
</dbReference>
<reference evidence="7" key="1">
    <citation type="journal article" date="2023" name="bioRxiv">
        <title>Improved chromosome-level genome assembly for marigold (Tagetes erecta).</title>
        <authorList>
            <person name="Jiang F."/>
            <person name="Yuan L."/>
            <person name="Wang S."/>
            <person name="Wang H."/>
            <person name="Xu D."/>
            <person name="Wang A."/>
            <person name="Fan W."/>
        </authorList>
    </citation>
    <scope>NUCLEOTIDE SEQUENCE</scope>
    <source>
        <strain evidence="7">WSJ</strain>
        <tissue evidence="7">Leaf</tissue>
    </source>
</reference>
<dbReference type="Gene3D" id="1.10.10.60">
    <property type="entry name" value="Homeodomain-like"/>
    <property type="match status" value="2"/>
</dbReference>
<dbReference type="PANTHER" id="PTHR47994:SF5">
    <property type="entry name" value="F14D16.11-RELATED"/>
    <property type="match status" value="1"/>
</dbReference>
<comment type="caution">
    <text evidence="7">The sequence shown here is derived from an EMBL/GenBank/DDBJ whole genome shotgun (WGS) entry which is preliminary data.</text>
</comment>
<dbReference type="Proteomes" id="UP001229421">
    <property type="component" value="Unassembled WGS sequence"/>
</dbReference>
<dbReference type="InterPro" id="IPR009057">
    <property type="entry name" value="Homeodomain-like_sf"/>
</dbReference>
<dbReference type="EMBL" id="JAUHHV010000002">
    <property type="protein sequence ID" value="KAK1431279.1"/>
    <property type="molecule type" value="Genomic_DNA"/>
</dbReference>
<keyword evidence="3" id="KW-0238">DNA-binding</keyword>
<protein>
    <submittedName>
        <fullName evidence="7">Uncharacterized protein</fullName>
    </submittedName>
</protein>